<evidence type="ECO:0000259" key="3">
    <source>
        <dbReference type="Pfam" id="PF00291"/>
    </source>
</evidence>
<dbReference type="InterPro" id="IPR036052">
    <property type="entry name" value="TrpB-like_PALP_sf"/>
</dbReference>
<dbReference type="Pfam" id="PF00291">
    <property type="entry name" value="PALP"/>
    <property type="match status" value="1"/>
</dbReference>
<sequence>MPSSDRFYEYCMRCQRRYPSEGFRTRCDACSGAIDVAYDLRKVAIYANESSPILRYRDLIPVADPSHCISVGAGNTPCVHARQLGKQLGLPNLFLKDETKNPTGTVKDRPAEVVLSYLKERNVWHFTSSATGNSSTAFARACILNPPFEHSIFIGERWLDRLTFDSNRRIHVWVLEGNDVTTKEAIAFSRKWECENNVPSEGGFFNIGRREGLKLTYLEAVDQLETPFDWYVQGVSTAMGAYGTYKGALQYRELGRVDRIPKMALVQESTCAPQVHAWLEGSNTILPRHIIKNPDGIADALLKGDHSDTYPYVYEMLSRTGGSFVSVTAEEIRAARRAIFECENISVCHAASTTIAGIRKLVERGEMSRDDRILVALTGSDRNPEHHVTTYTRVVRTKDGWAPASPSTNGGMHASSLV</sequence>
<dbReference type="RefSeq" id="WP_394827931.1">
    <property type="nucleotide sequence ID" value="NZ_CP089984.1"/>
</dbReference>
<dbReference type="Gene3D" id="3.40.50.1100">
    <property type="match status" value="2"/>
</dbReference>
<evidence type="ECO:0000313" key="5">
    <source>
        <dbReference type="Proteomes" id="UP001370348"/>
    </source>
</evidence>
<accession>A0ABZ2M700</accession>
<dbReference type="EMBL" id="CP089984">
    <property type="protein sequence ID" value="WXB18288.1"/>
    <property type="molecule type" value="Genomic_DNA"/>
</dbReference>
<protein>
    <submittedName>
        <fullName evidence="4">Pyridoxal-phosphate dependent enzyme</fullName>
    </submittedName>
</protein>
<evidence type="ECO:0000313" key="4">
    <source>
        <dbReference type="EMBL" id="WXB18288.1"/>
    </source>
</evidence>
<keyword evidence="2" id="KW-0663">Pyridoxal phosphate</keyword>
<evidence type="ECO:0000256" key="1">
    <source>
        <dbReference type="ARBA" id="ARBA00001933"/>
    </source>
</evidence>
<proteinExistence type="predicted"/>
<gene>
    <name evidence="4" type="ORF">LZC94_13620</name>
</gene>
<organism evidence="4 5">
    <name type="scientific">Pendulispora albinea</name>
    <dbReference type="NCBI Taxonomy" id="2741071"/>
    <lineage>
        <taxon>Bacteria</taxon>
        <taxon>Pseudomonadati</taxon>
        <taxon>Myxococcota</taxon>
        <taxon>Myxococcia</taxon>
        <taxon>Myxococcales</taxon>
        <taxon>Sorangiineae</taxon>
        <taxon>Pendulisporaceae</taxon>
        <taxon>Pendulispora</taxon>
    </lineage>
</organism>
<evidence type="ECO:0000256" key="2">
    <source>
        <dbReference type="ARBA" id="ARBA00022898"/>
    </source>
</evidence>
<dbReference type="Proteomes" id="UP001370348">
    <property type="component" value="Chromosome"/>
</dbReference>
<name>A0ABZ2M700_9BACT</name>
<keyword evidence="5" id="KW-1185">Reference proteome</keyword>
<comment type="cofactor">
    <cofactor evidence="1">
        <name>pyridoxal 5'-phosphate</name>
        <dbReference type="ChEBI" id="CHEBI:597326"/>
    </cofactor>
</comment>
<reference evidence="4 5" key="1">
    <citation type="submission" date="2021-12" db="EMBL/GenBank/DDBJ databases">
        <title>Discovery of the Pendulisporaceae a myxobacterial family with distinct sporulation behavior and unique specialized metabolism.</title>
        <authorList>
            <person name="Garcia R."/>
            <person name="Popoff A."/>
            <person name="Bader C.D."/>
            <person name="Loehr J."/>
            <person name="Walesch S."/>
            <person name="Walt C."/>
            <person name="Boldt J."/>
            <person name="Bunk B."/>
            <person name="Haeckl F.J.F.P.J."/>
            <person name="Gunesch A.P."/>
            <person name="Birkelbach J."/>
            <person name="Nuebel U."/>
            <person name="Pietschmann T."/>
            <person name="Bach T."/>
            <person name="Mueller R."/>
        </authorList>
    </citation>
    <scope>NUCLEOTIDE SEQUENCE [LARGE SCALE GENOMIC DNA]</scope>
    <source>
        <strain evidence="4 5">MSr11954</strain>
    </source>
</reference>
<dbReference type="InterPro" id="IPR001926">
    <property type="entry name" value="TrpB-like_PALP"/>
</dbReference>
<dbReference type="SUPFAM" id="SSF53686">
    <property type="entry name" value="Tryptophan synthase beta subunit-like PLP-dependent enzymes"/>
    <property type="match status" value="1"/>
</dbReference>
<feature type="domain" description="Tryptophan synthase beta chain-like PALP" evidence="3">
    <location>
        <begin position="70"/>
        <end position="379"/>
    </location>
</feature>